<reference evidence="3" key="1">
    <citation type="submission" date="2019-09" db="EMBL/GenBank/DDBJ databases">
        <title>In-depth cultivation of the pig gut microbiome towards novel bacterial diversity and tailored functional studies.</title>
        <authorList>
            <person name="Wylensek D."/>
            <person name="Hitch T.C.A."/>
            <person name="Clavel T."/>
        </authorList>
    </citation>
    <scope>NUCLEOTIDE SEQUENCE</scope>
    <source>
        <strain evidence="3">RF-744-FAT-WT-3</strain>
    </source>
</reference>
<evidence type="ECO:0000256" key="1">
    <source>
        <dbReference type="SAM" id="MobiDB-lite"/>
    </source>
</evidence>
<comment type="caution">
    <text evidence="3">The sequence shown here is derived from an EMBL/GenBank/DDBJ whole genome shotgun (WGS) entry which is preliminary data.</text>
</comment>
<evidence type="ECO:0000259" key="2">
    <source>
        <dbReference type="Pfam" id="PF00246"/>
    </source>
</evidence>
<organism evidence="3">
    <name type="scientific">Baileyella intestinalis</name>
    <dbReference type="NCBI Taxonomy" id="2606709"/>
    <lineage>
        <taxon>Bacteria</taxon>
        <taxon>Bacillati</taxon>
        <taxon>Bacillota</taxon>
        <taxon>Clostridia</taxon>
        <taxon>Peptostreptococcales</taxon>
        <taxon>Anaerovoracaceae</taxon>
        <taxon>Baileyella</taxon>
    </lineage>
</organism>
<dbReference type="RefSeq" id="WP_154572017.1">
    <property type="nucleotide sequence ID" value="NZ_VUNB01000002.1"/>
</dbReference>
<evidence type="ECO:0000313" key="3">
    <source>
        <dbReference type="EMBL" id="MST68546.1"/>
    </source>
</evidence>
<gene>
    <name evidence="3" type="ORF">FYJ66_02940</name>
</gene>
<dbReference type="Gene3D" id="3.40.630.10">
    <property type="entry name" value="Zn peptidases"/>
    <property type="match status" value="1"/>
</dbReference>
<proteinExistence type="predicted"/>
<dbReference type="Pfam" id="PF00246">
    <property type="entry name" value="Peptidase_M14"/>
    <property type="match status" value="1"/>
</dbReference>
<dbReference type="InterPro" id="IPR000834">
    <property type="entry name" value="Peptidase_M14"/>
</dbReference>
<protein>
    <recommendedName>
        <fullName evidence="2">Peptidase M14 domain-containing protein</fullName>
    </recommendedName>
</protein>
<dbReference type="CDD" id="cd06232">
    <property type="entry name" value="M14-like"/>
    <property type="match status" value="1"/>
</dbReference>
<dbReference type="GO" id="GO:0008270">
    <property type="term" value="F:zinc ion binding"/>
    <property type="evidence" value="ECO:0007669"/>
    <property type="project" value="InterPro"/>
</dbReference>
<dbReference type="GO" id="GO:0004181">
    <property type="term" value="F:metallocarboxypeptidase activity"/>
    <property type="evidence" value="ECO:0007669"/>
    <property type="project" value="InterPro"/>
</dbReference>
<name>A0A6A8MB69_9FIRM</name>
<dbReference type="EMBL" id="VUNB01000002">
    <property type="protein sequence ID" value="MST68546.1"/>
    <property type="molecule type" value="Genomic_DNA"/>
</dbReference>
<sequence length="1095" mass="126543">MIKQWDNTILLEPDNSPEYQERAVEFARFMGFQTEAAEFPITSSKCGIKVPDKYEDFGKYEDFSLSIHPDGYLAASDQARPMPDFDWRKEKGLEILFTKGDLLVDRDLDQLPDEMDFHLILDSDEPFLLEAACNLAFRWGMEVTAYSGRLLSCDLETEGNKVIVKRGSREEVTWQRNDDCITVVVQGRPDHLVEFVSRMCEKFPYQGQFDDWSDRLQEIGEGLRMNTLDGQMAYADAFASSGQAFVDPEIDMCPGRRSEVEKAFPDFSFVSYKDEKKVYEKEYHLSWEVDDLKERLGALLEKESGENLRIDVAVSEDGSVREDLKKYIAELAPENIDVRVYCSYKQGFSWIQDRVIPELLTVEKQGGKKISRVEIAFKPFLKPGETEWQDEDGATPSYTNVGGNGDPDRWYDLPIRYLQELYPVEDILTESLGISGDDVEFSEYKGDQDITYLFKAMSEDGDVLWSEMYKAAWDERPYLDAYREMGLVHPSTGYIRIFRDGKLSCEEHIETDVEKIWDVYQRQILPDIREYVDQKTAGRQEKLPDLQPFFNKLEIQVETSEPNERLKSREDLMSSLDGLHEDMYFVGTDYFKNYGYEKCGEITDAPGLILPRIRKINGRGAYIKAAVFAQQSDQPEIKTEKSVITRLADYDDMDVRLKGLYSEDGKTVASIYVAGVPDELVSSYAALMDKGVLSISHQIDDVDVVEFFTDSGKYRAGVSPAEIPEKNINISDVNIAENELMGYEEYLNVIRQLEHVKGLNVYRTARSYKGRSIYAVEFRPDRRGYVSRTKRITEYPGELITSRHHANEVSSTNSAFMLIKALLTDDKYRDLTEHMNLAIVPMENVDGAAIHYELQKDNPHWKFHVARFNAIGKEFYYDHFKIHTIHTEAMSLRRLFMRLLPDVIVDNHGVPSHEWEQQFSGYTSPSFKGFWLPRSLLYGYFFHIAGDEYRSSLNLCHRMEDVIADAFLADREITRENLMWARQFEKYAHGWMPKLFPASYYKNMITYWIPHVYDPTHRYPSVRYPWILSVDYVSEVADETAQGEYLHSCARAHLIHDLAVVDMLMKAGKVYDNQDEQGPENAAVKHVRKRPVVAQ</sequence>
<feature type="domain" description="Peptidase M14" evidence="2">
    <location>
        <begin position="759"/>
        <end position="853"/>
    </location>
</feature>
<feature type="compositionally biased region" description="Basic residues" evidence="1">
    <location>
        <begin position="1085"/>
        <end position="1095"/>
    </location>
</feature>
<dbReference type="GO" id="GO:0006508">
    <property type="term" value="P:proteolysis"/>
    <property type="evidence" value="ECO:0007669"/>
    <property type="project" value="InterPro"/>
</dbReference>
<dbReference type="AlphaFoldDB" id="A0A6A8MB69"/>
<accession>A0A6A8MB69</accession>
<feature type="region of interest" description="Disordered" evidence="1">
    <location>
        <begin position="1075"/>
        <end position="1095"/>
    </location>
</feature>
<dbReference type="SUPFAM" id="SSF53187">
    <property type="entry name" value="Zn-dependent exopeptidases"/>
    <property type="match status" value="1"/>
</dbReference>